<evidence type="ECO:0000256" key="5">
    <source>
        <dbReference type="ARBA" id="ARBA00022723"/>
    </source>
</evidence>
<protein>
    <recommendedName>
        <fullName evidence="10">L-cysteine:1D-myo-inositol 2-amino-2-deoxy-alpha-D-glucopyranoside ligase</fullName>
        <shortName evidence="10">L-Cys:GlcN-Ins ligase</shortName>
        <ecNumber evidence="10">6.3.1.13</ecNumber>
    </recommendedName>
    <alternativeName>
        <fullName evidence="10">Mycothiol ligase</fullName>
        <shortName evidence="10">MSH ligase</shortName>
    </alternativeName>
</protein>
<evidence type="ECO:0000256" key="7">
    <source>
        <dbReference type="ARBA" id="ARBA00022833"/>
    </source>
</evidence>
<feature type="binding site" evidence="10">
    <location>
        <position position="43"/>
    </location>
    <ligand>
        <name>Zn(2+)</name>
        <dbReference type="ChEBI" id="CHEBI:29105"/>
    </ligand>
</feature>
<evidence type="ECO:0000256" key="4">
    <source>
        <dbReference type="ARBA" id="ARBA00022598"/>
    </source>
</evidence>
<evidence type="ECO:0000256" key="10">
    <source>
        <dbReference type="HAMAP-Rule" id="MF_01697"/>
    </source>
</evidence>
<comment type="function">
    <text evidence="1 10">Catalyzes the ATP-dependent condensation of GlcN-Ins and L-cysteine to form L-Cys-GlcN-Ins.</text>
</comment>
<dbReference type="EMBL" id="JBHSGF010000005">
    <property type="protein sequence ID" value="MFC4555327.1"/>
    <property type="molecule type" value="Genomic_DNA"/>
</dbReference>
<evidence type="ECO:0000259" key="11">
    <source>
        <dbReference type="Pfam" id="PF01406"/>
    </source>
</evidence>
<evidence type="ECO:0000256" key="6">
    <source>
        <dbReference type="ARBA" id="ARBA00022741"/>
    </source>
</evidence>
<evidence type="ECO:0000256" key="3">
    <source>
        <dbReference type="ARBA" id="ARBA00011245"/>
    </source>
</evidence>
<dbReference type="InterPro" id="IPR024909">
    <property type="entry name" value="Cys-tRNA/MSH_ligase"/>
</dbReference>
<feature type="binding site" evidence="10">
    <location>
        <begin position="258"/>
        <end position="260"/>
    </location>
    <ligand>
        <name>L-cysteinyl-5'-AMP</name>
        <dbReference type="ChEBI" id="CHEBI:144924"/>
    </ligand>
</feature>
<feature type="binding site" evidence="10">
    <location>
        <position position="236"/>
    </location>
    <ligand>
        <name>L-cysteinyl-5'-AMP</name>
        <dbReference type="ChEBI" id="CHEBI:144924"/>
    </ligand>
</feature>
<dbReference type="Gene3D" id="1.20.120.640">
    <property type="entry name" value="Anticodon-binding domain of a subclass of class I aminoacyl-tRNA synthetases"/>
    <property type="match status" value="1"/>
</dbReference>
<proteinExistence type="inferred from homology"/>
<evidence type="ECO:0000313" key="12">
    <source>
        <dbReference type="EMBL" id="MFC4555327.1"/>
    </source>
</evidence>
<dbReference type="HAMAP" id="MF_01697">
    <property type="entry name" value="MshC"/>
    <property type="match status" value="1"/>
</dbReference>
<name>A0ABV9DAA2_9MICO</name>
<dbReference type="Pfam" id="PF01406">
    <property type="entry name" value="tRNA-synt_1e"/>
    <property type="match status" value="1"/>
</dbReference>
<comment type="subunit">
    <text evidence="3 10">Monomer.</text>
</comment>
<dbReference type="NCBIfam" id="TIGR03447">
    <property type="entry name" value="mycothiol_MshC"/>
    <property type="match status" value="1"/>
</dbReference>
<evidence type="ECO:0000256" key="9">
    <source>
        <dbReference type="ARBA" id="ARBA00048350"/>
    </source>
</evidence>
<comment type="catalytic activity">
    <reaction evidence="9 10">
        <text>1D-myo-inositol 2-amino-2-deoxy-alpha-D-glucopyranoside + L-cysteine + ATP = 1D-myo-inositol 2-(L-cysteinylamino)-2-deoxy-alpha-D-glucopyranoside + AMP + diphosphate + H(+)</text>
        <dbReference type="Rhea" id="RHEA:26176"/>
        <dbReference type="ChEBI" id="CHEBI:15378"/>
        <dbReference type="ChEBI" id="CHEBI:30616"/>
        <dbReference type="ChEBI" id="CHEBI:33019"/>
        <dbReference type="ChEBI" id="CHEBI:35235"/>
        <dbReference type="ChEBI" id="CHEBI:58886"/>
        <dbReference type="ChEBI" id="CHEBI:58887"/>
        <dbReference type="ChEBI" id="CHEBI:456215"/>
        <dbReference type="EC" id="6.3.1.13"/>
    </reaction>
</comment>
<dbReference type="EC" id="6.3.1.13" evidence="10"/>
<feature type="binding site" evidence="10">
    <location>
        <position position="58"/>
    </location>
    <ligand>
        <name>L-cysteinyl-5'-AMP</name>
        <dbReference type="ChEBI" id="CHEBI:144924"/>
    </ligand>
</feature>
<dbReference type="RefSeq" id="WP_122823785.1">
    <property type="nucleotide sequence ID" value="NZ_CP033325.1"/>
</dbReference>
<sequence length="421" mass="44618">MQPWSAPPVPQLPGRGGPVRLYDSARGGVVTAGDEGPATLYVCGITPYDATHIGHASTYIGFDLLVRAWLDAGREVHYVQNVTDVDDPLLERATATGIDWRDLAQSQTELFFSDMVALRALAPEHYVGAVESIPLVVDAVTRMLDEGTAYRVPLPEGAGGEDPGLGDVYADLSADPRFGSASGLSETEMAGLFAERGGDPDRPGKRHPLDPLLWLRSRPGEPTWDGGALGSGRPGWHIECACIAGTYLGVPVEVQGGGSDLAFPHHEMSESHLRVLTGQDQPVHVHAHGGMVAYQGAKMSKSLGNLVLVSQLVAAGEDPMAVRLALIGHHYRDDWEISWVRLRQAQGRLARWRAAFDAPAGPAAEPMLAAVRAALANDLDSSAAITAVDAWVARVESGTAEPVEGAPALARQVVDALLGIV</sequence>
<dbReference type="InterPro" id="IPR017812">
    <property type="entry name" value="Mycothiol_ligase_MshC"/>
</dbReference>
<comment type="cofactor">
    <cofactor evidence="10">
        <name>Zn(2+)</name>
        <dbReference type="ChEBI" id="CHEBI:29105"/>
    </cofactor>
    <text evidence="10">Binds 1 zinc ion per subunit.</text>
</comment>
<comment type="caution">
    <text evidence="12">The sequence shown here is derived from an EMBL/GenBank/DDBJ whole genome shotgun (WGS) entry which is preliminary data.</text>
</comment>
<keyword evidence="5 10" id="KW-0479">Metal-binding</keyword>
<gene>
    <name evidence="10 12" type="primary">mshC</name>
    <name evidence="12" type="ORF">ACFO3F_08710</name>
</gene>
<keyword evidence="13" id="KW-1185">Reference proteome</keyword>
<dbReference type="InterPro" id="IPR014729">
    <property type="entry name" value="Rossmann-like_a/b/a_fold"/>
</dbReference>
<keyword evidence="7 10" id="KW-0862">Zinc</keyword>
<dbReference type="PRINTS" id="PR00983">
    <property type="entry name" value="TRNASYNTHCYS"/>
</dbReference>
<feature type="binding site" evidence="10">
    <location>
        <position position="292"/>
    </location>
    <ligand>
        <name>L-cysteinyl-5'-AMP</name>
        <dbReference type="ChEBI" id="CHEBI:144924"/>
    </ligand>
</feature>
<comment type="similarity">
    <text evidence="2 10">Belongs to the class-I aminoacyl-tRNA synthetase family. MshC subfamily.</text>
</comment>
<keyword evidence="4 10" id="KW-0436">Ligase</keyword>
<dbReference type="GO" id="GO:0035446">
    <property type="term" value="F:cysteine-glucosaminylinositol ligase activity"/>
    <property type="evidence" value="ECO:0007669"/>
    <property type="project" value="UniProtKB-EC"/>
</dbReference>
<reference evidence="13" key="1">
    <citation type="journal article" date="2019" name="Int. J. Syst. Evol. Microbiol.">
        <title>The Global Catalogue of Microorganisms (GCM) 10K type strain sequencing project: providing services to taxonomists for standard genome sequencing and annotation.</title>
        <authorList>
            <consortium name="The Broad Institute Genomics Platform"/>
            <consortium name="The Broad Institute Genome Sequencing Center for Infectious Disease"/>
            <person name="Wu L."/>
            <person name="Ma J."/>
        </authorList>
    </citation>
    <scope>NUCLEOTIDE SEQUENCE [LARGE SCALE GENOMIC DNA]</scope>
    <source>
        <strain evidence="13">JCM 3369</strain>
    </source>
</reference>
<feature type="binding site" evidence="10">
    <location>
        <begin position="81"/>
        <end position="83"/>
    </location>
    <ligand>
        <name>L-cysteinyl-5'-AMP</name>
        <dbReference type="ChEBI" id="CHEBI:144924"/>
    </ligand>
</feature>
<evidence type="ECO:0000313" key="13">
    <source>
        <dbReference type="Proteomes" id="UP001595955"/>
    </source>
</evidence>
<keyword evidence="6 10" id="KW-0547">Nucleotide-binding</keyword>
<dbReference type="InterPro" id="IPR032678">
    <property type="entry name" value="tRNA-synt_1_cat_dom"/>
</dbReference>
<feature type="binding site" evidence="10">
    <location>
        <position position="240"/>
    </location>
    <ligand>
        <name>Zn(2+)</name>
        <dbReference type="ChEBI" id="CHEBI:29105"/>
    </ligand>
</feature>
<evidence type="ECO:0000256" key="1">
    <source>
        <dbReference type="ARBA" id="ARBA00003679"/>
    </source>
</evidence>
<evidence type="ECO:0000256" key="8">
    <source>
        <dbReference type="ARBA" id="ARBA00022840"/>
    </source>
</evidence>
<organism evidence="12 13">
    <name type="scientific">Georgenia faecalis</name>
    <dbReference type="NCBI Taxonomy" id="2483799"/>
    <lineage>
        <taxon>Bacteria</taxon>
        <taxon>Bacillati</taxon>
        <taxon>Actinomycetota</taxon>
        <taxon>Actinomycetes</taxon>
        <taxon>Micrococcales</taxon>
        <taxon>Bogoriellaceae</taxon>
        <taxon>Georgenia</taxon>
    </lineage>
</organism>
<accession>A0ABV9DAA2</accession>
<dbReference type="SUPFAM" id="SSF52374">
    <property type="entry name" value="Nucleotidylyl transferase"/>
    <property type="match status" value="1"/>
</dbReference>
<feature type="binding site" evidence="10">
    <location>
        <begin position="43"/>
        <end position="46"/>
    </location>
    <ligand>
        <name>L-cysteinyl-5'-AMP</name>
        <dbReference type="ChEBI" id="CHEBI:144924"/>
    </ligand>
</feature>
<feature type="binding site" evidence="10">
    <location>
        <position position="265"/>
    </location>
    <ligand>
        <name>Zn(2+)</name>
        <dbReference type="ChEBI" id="CHEBI:29105"/>
    </ligand>
</feature>
<dbReference type="PANTHER" id="PTHR10890:SF3">
    <property type="entry name" value="CYSTEINE--TRNA LIGASE, CYTOPLASMIC"/>
    <property type="match status" value="1"/>
</dbReference>
<feature type="short sequence motif" description="'KMSKS' region" evidence="10">
    <location>
        <begin position="298"/>
        <end position="302"/>
    </location>
</feature>
<feature type="short sequence motif" description="'ERGGDP' region" evidence="10">
    <location>
        <begin position="195"/>
        <end position="200"/>
    </location>
</feature>
<dbReference type="Proteomes" id="UP001595955">
    <property type="component" value="Unassembled WGS sequence"/>
</dbReference>
<feature type="domain" description="tRNA synthetases class I catalytic" evidence="11">
    <location>
        <begin position="34"/>
        <end position="345"/>
    </location>
</feature>
<dbReference type="PANTHER" id="PTHR10890">
    <property type="entry name" value="CYSTEINYL-TRNA SYNTHETASE"/>
    <property type="match status" value="1"/>
</dbReference>
<keyword evidence="8 10" id="KW-0067">ATP-binding</keyword>
<evidence type="ECO:0000256" key="2">
    <source>
        <dbReference type="ARBA" id="ARBA00007723"/>
    </source>
</evidence>
<feature type="short sequence motif" description="'HIGH' region" evidence="10">
    <location>
        <begin position="45"/>
        <end position="55"/>
    </location>
</feature>
<dbReference type="Gene3D" id="3.40.50.620">
    <property type="entry name" value="HUPs"/>
    <property type="match status" value="1"/>
</dbReference>